<dbReference type="PANTHER" id="PTHR23431">
    <property type="entry name" value="DNA-DIRECTED RNA POLYMERASES I, II, AND III SUBUNIT RPABC5 FAMILY MEMBER"/>
    <property type="match status" value="1"/>
</dbReference>
<dbReference type="GO" id="GO:0003899">
    <property type="term" value="F:DNA-directed RNA polymerase activity"/>
    <property type="evidence" value="ECO:0007669"/>
    <property type="project" value="InterPro"/>
</dbReference>
<dbReference type="FunFam" id="1.10.10.60:FF:000024">
    <property type="entry name" value="DNA-directed RNA polymerases I, II, and III subunit"/>
    <property type="match status" value="1"/>
</dbReference>
<dbReference type="GO" id="GO:0005665">
    <property type="term" value="C:RNA polymerase II, core complex"/>
    <property type="evidence" value="ECO:0007669"/>
    <property type="project" value="UniProtKB-ARBA"/>
</dbReference>
<evidence type="ECO:0000256" key="2">
    <source>
        <dbReference type="ARBA" id="ARBA00020813"/>
    </source>
</evidence>
<dbReference type="Pfam" id="PF01194">
    <property type="entry name" value="RNA_pol_N"/>
    <property type="match status" value="1"/>
</dbReference>
<evidence type="ECO:0000256" key="5">
    <source>
        <dbReference type="ARBA" id="ARBA00022833"/>
    </source>
</evidence>
<dbReference type="Proteomes" id="UP000574390">
    <property type="component" value="Unassembled WGS sequence"/>
</dbReference>
<dbReference type="GO" id="GO:0006366">
    <property type="term" value="P:transcription by RNA polymerase II"/>
    <property type="evidence" value="ECO:0007669"/>
    <property type="project" value="TreeGrafter"/>
</dbReference>
<dbReference type="GO" id="GO:0042797">
    <property type="term" value="P:tRNA transcription by RNA polymerase III"/>
    <property type="evidence" value="ECO:0007669"/>
    <property type="project" value="TreeGrafter"/>
</dbReference>
<dbReference type="PROSITE" id="PS01112">
    <property type="entry name" value="RNA_POL_N_8KD"/>
    <property type="match status" value="1"/>
</dbReference>
<dbReference type="EMBL" id="JABANM010013140">
    <property type="protein sequence ID" value="KAF4734817.1"/>
    <property type="molecule type" value="Genomic_DNA"/>
</dbReference>
<dbReference type="InterPro" id="IPR000268">
    <property type="entry name" value="RPABC5/Rpb10"/>
</dbReference>
<accession>A0A7J6SPZ9</accession>
<keyword evidence="4" id="KW-0479">Metal-binding</keyword>
<dbReference type="GO" id="GO:0005736">
    <property type="term" value="C:RNA polymerase I complex"/>
    <property type="evidence" value="ECO:0007669"/>
    <property type="project" value="TreeGrafter"/>
</dbReference>
<sequence>MPATSPRSKRVAHPVIRLNSYVTSHSDEPYNGISFSGTFDEGTLPTTNGVQSHSIQRNIFNPYSTMKASSMFTAVSRKAAGCRSCDSFIASPTATTFHDDPRTASPHPLQGKASLPSGDDRATIAVTDTRVPNTGEVPPPLLRRLRVTARHYPRGIVGFDGPLYEDTVFYSQPRAHLQQIHRRKDVQDRVRLEALSRQRKSASAIGEPRHEYTPLKPVEAPEGWHGCRGWDIPLQTKRVDPVEHPQRFYKTKERIWPKFVPTWDIERARALRKADTRERSADIFGQRSAFSWRNEADRCGPLQSSHSKWSTFIATQAFFLRTFPFTDMIIPIRCFTCGKVIGNKWDTYLNLLQEGKSEGQALTELGMERYCCRRMLLTHVDLIEKLLNYNILEKRQ</sequence>
<evidence type="ECO:0000256" key="3">
    <source>
        <dbReference type="ARBA" id="ARBA00022478"/>
    </source>
</evidence>
<comment type="caution">
    <text evidence="9">The sequence shown here is derived from an EMBL/GenBank/DDBJ whole genome shotgun (WGS) entry which is preliminary data.</text>
</comment>
<evidence type="ECO:0000256" key="6">
    <source>
        <dbReference type="ARBA" id="ARBA00023163"/>
    </source>
</evidence>
<dbReference type="HAMAP" id="MF_00250">
    <property type="entry name" value="RNApol_arch_Rpo10"/>
    <property type="match status" value="1"/>
</dbReference>
<feature type="region of interest" description="Disordered" evidence="8">
    <location>
        <begin position="93"/>
        <end position="120"/>
    </location>
</feature>
<dbReference type="GO" id="GO:0005666">
    <property type="term" value="C:RNA polymerase III complex"/>
    <property type="evidence" value="ECO:0007669"/>
    <property type="project" value="TreeGrafter"/>
</dbReference>
<dbReference type="GO" id="GO:0008270">
    <property type="term" value="F:zinc ion binding"/>
    <property type="evidence" value="ECO:0007669"/>
    <property type="project" value="InterPro"/>
</dbReference>
<dbReference type="SUPFAM" id="SSF46924">
    <property type="entry name" value="RNA polymerase subunit RPB10"/>
    <property type="match status" value="1"/>
</dbReference>
<dbReference type="InterPro" id="IPR023580">
    <property type="entry name" value="RNA_pol_su_RPB10"/>
</dbReference>
<keyword evidence="6" id="KW-0804">Transcription</keyword>
<organism evidence="9 10">
    <name type="scientific">Perkinsus olseni</name>
    <name type="common">Perkinsus atlanticus</name>
    <dbReference type="NCBI Taxonomy" id="32597"/>
    <lineage>
        <taxon>Eukaryota</taxon>
        <taxon>Sar</taxon>
        <taxon>Alveolata</taxon>
        <taxon>Perkinsozoa</taxon>
        <taxon>Perkinsea</taxon>
        <taxon>Perkinsida</taxon>
        <taxon>Perkinsidae</taxon>
        <taxon>Perkinsus</taxon>
    </lineage>
</organism>
<evidence type="ECO:0000256" key="7">
    <source>
        <dbReference type="ARBA" id="ARBA00025720"/>
    </source>
</evidence>
<dbReference type="Gene3D" id="1.10.10.60">
    <property type="entry name" value="Homeodomain-like"/>
    <property type="match status" value="1"/>
</dbReference>
<evidence type="ECO:0000256" key="8">
    <source>
        <dbReference type="SAM" id="MobiDB-lite"/>
    </source>
</evidence>
<protein>
    <recommendedName>
        <fullName evidence="2">DNA-directed RNA polymerases I, II, and III subunit RPABC5</fullName>
    </recommendedName>
</protein>
<keyword evidence="5" id="KW-0862">Zinc</keyword>
<dbReference type="GO" id="GO:0006360">
    <property type="term" value="P:transcription by RNA polymerase I"/>
    <property type="evidence" value="ECO:0007669"/>
    <property type="project" value="TreeGrafter"/>
</dbReference>
<evidence type="ECO:0000313" key="10">
    <source>
        <dbReference type="Proteomes" id="UP000574390"/>
    </source>
</evidence>
<evidence type="ECO:0000256" key="4">
    <source>
        <dbReference type="ARBA" id="ARBA00022723"/>
    </source>
</evidence>
<dbReference type="GO" id="GO:0003677">
    <property type="term" value="F:DNA binding"/>
    <property type="evidence" value="ECO:0007669"/>
    <property type="project" value="InterPro"/>
</dbReference>
<evidence type="ECO:0000256" key="1">
    <source>
        <dbReference type="ARBA" id="ARBA00004123"/>
    </source>
</evidence>
<comment type="similarity">
    <text evidence="7">Belongs to the archaeal Rpo10/eukaryotic RPB10 RNA polymerase subunit family.</text>
</comment>
<name>A0A7J6SPZ9_PEROL</name>
<reference evidence="9 10" key="1">
    <citation type="submission" date="2020-04" db="EMBL/GenBank/DDBJ databases">
        <title>Perkinsus olseni comparative genomics.</title>
        <authorList>
            <person name="Bogema D.R."/>
        </authorList>
    </citation>
    <scope>NUCLEOTIDE SEQUENCE [LARGE SCALE GENOMIC DNA]</scope>
    <source>
        <strain evidence="9">ATCC PRA-205</strain>
    </source>
</reference>
<dbReference type="InterPro" id="IPR020789">
    <property type="entry name" value="RNA_pol_suN_Zn-BS"/>
</dbReference>
<dbReference type="AlphaFoldDB" id="A0A7J6SPZ9"/>
<dbReference type="NCBIfam" id="NF003089">
    <property type="entry name" value="PRK04016.1"/>
    <property type="match status" value="1"/>
</dbReference>
<comment type="subcellular location">
    <subcellularLocation>
        <location evidence="1">Nucleus</location>
    </subcellularLocation>
</comment>
<evidence type="ECO:0000313" key="9">
    <source>
        <dbReference type="EMBL" id="KAF4734817.1"/>
    </source>
</evidence>
<gene>
    <name evidence="9" type="primary">POLR2L</name>
    <name evidence="9" type="ORF">FOZ62_029575</name>
</gene>
<keyword evidence="3 9" id="KW-0240">DNA-directed RNA polymerase</keyword>
<dbReference type="PANTHER" id="PTHR23431:SF3">
    <property type="entry name" value="DNA-DIRECTED RNA POLYMERASES I, II, AND III SUBUNIT RPABC5"/>
    <property type="match status" value="1"/>
</dbReference>
<proteinExistence type="inferred from homology"/>